<dbReference type="EMBL" id="KK118154">
    <property type="protein sequence ID" value="KFM72353.1"/>
    <property type="molecule type" value="Genomic_DNA"/>
</dbReference>
<reference evidence="2 3" key="1">
    <citation type="submission" date="2013-11" db="EMBL/GenBank/DDBJ databases">
        <title>Genome sequencing of Stegodyphus mimosarum.</title>
        <authorList>
            <person name="Bechsgaard J."/>
        </authorList>
    </citation>
    <scope>NUCLEOTIDE SEQUENCE [LARGE SCALE GENOMIC DNA]</scope>
</reference>
<proteinExistence type="predicted"/>
<evidence type="ECO:0000313" key="2">
    <source>
        <dbReference type="EMBL" id="KFM72353.1"/>
    </source>
</evidence>
<keyword evidence="1" id="KW-1133">Transmembrane helix</keyword>
<keyword evidence="1" id="KW-0812">Transmembrane</keyword>
<accession>A0A087U4R4</accession>
<gene>
    <name evidence="2" type="ORF">X975_20910</name>
</gene>
<evidence type="ECO:0000256" key="1">
    <source>
        <dbReference type="SAM" id="Phobius"/>
    </source>
</evidence>
<name>A0A087U4R4_STEMI</name>
<sequence>MKKEEDRAKKKFCAKCRKGVNILFKVPCAIFVVWSYVFPSLR</sequence>
<keyword evidence="1" id="KW-0472">Membrane</keyword>
<evidence type="ECO:0000313" key="3">
    <source>
        <dbReference type="Proteomes" id="UP000054359"/>
    </source>
</evidence>
<organism evidence="2 3">
    <name type="scientific">Stegodyphus mimosarum</name>
    <name type="common">African social velvet spider</name>
    <dbReference type="NCBI Taxonomy" id="407821"/>
    <lineage>
        <taxon>Eukaryota</taxon>
        <taxon>Metazoa</taxon>
        <taxon>Ecdysozoa</taxon>
        <taxon>Arthropoda</taxon>
        <taxon>Chelicerata</taxon>
        <taxon>Arachnida</taxon>
        <taxon>Araneae</taxon>
        <taxon>Araneomorphae</taxon>
        <taxon>Entelegynae</taxon>
        <taxon>Eresoidea</taxon>
        <taxon>Eresidae</taxon>
        <taxon>Stegodyphus</taxon>
    </lineage>
</organism>
<feature type="transmembrane region" description="Helical" evidence="1">
    <location>
        <begin position="20"/>
        <end position="38"/>
    </location>
</feature>
<protein>
    <submittedName>
        <fullName evidence="2">Uncharacterized protein</fullName>
    </submittedName>
</protein>
<feature type="non-terminal residue" evidence="2">
    <location>
        <position position="42"/>
    </location>
</feature>
<keyword evidence="3" id="KW-1185">Reference proteome</keyword>
<dbReference type="Proteomes" id="UP000054359">
    <property type="component" value="Unassembled WGS sequence"/>
</dbReference>
<dbReference type="AlphaFoldDB" id="A0A087U4R4"/>